<feature type="domain" description="Pyrimidine nucleoside phosphorylase C-terminal" evidence="12">
    <location>
        <begin position="345"/>
        <end position="418"/>
    </location>
</feature>
<dbReference type="InterPro" id="IPR035902">
    <property type="entry name" value="Nuc_phospho_transferase"/>
</dbReference>
<evidence type="ECO:0000313" key="14">
    <source>
        <dbReference type="Proteomes" id="UP000199516"/>
    </source>
</evidence>
<dbReference type="SUPFAM" id="SSF54680">
    <property type="entry name" value="Pyrimidine nucleoside phosphorylase C-terminal domain"/>
    <property type="match status" value="1"/>
</dbReference>
<dbReference type="Pfam" id="PF00591">
    <property type="entry name" value="Glycos_transf_3"/>
    <property type="match status" value="1"/>
</dbReference>
<dbReference type="PROSITE" id="PS00647">
    <property type="entry name" value="THYMID_PHOSPHORYLASE"/>
    <property type="match status" value="1"/>
</dbReference>
<evidence type="ECO:0000256" key="8">
    <source>
        <dbReference type="ARBA" id="ARBA00022676"/>
    </source>
</evidence>
<dbReference type="GO" id="GO:0004645">
    <property type="term" value="F:1,4-alpha-oligoglucan phosphorylase activity"/>
    <property type="evidence" value="ECO:0007669"/>
    <property type="project" value="InterPro"/>
</dbReference>
<dbReference type="AlphaFoldDB" id="A0A1I1ZNW6"/>
<dbReference type="InterPro" id="IPR018090">
    <property type="entry name" value="Pyrmidine_PPas_bac/euk"/>
</dbReference>
<evidence type="ECO:0000259" key="12">
    <source>
        <dbReference type="SMART" id="SM00941"/>
    </source>
</evidence>
<dbReference type="PIRSF" id="PIRSF000478">
    <property type="entry name" value="TP_PyNP"/>
    <property type="match status" value="1"/>
</dbReference>
<evidence type="ECO:0000256" key="6">
    <source>
        <dbReference type="ARBA" id="ARBA00011889"/>
    </source>
</evidence>
<comment type="catalytic activity">
    <reaction evidence="11">
        <text>thymidine + phosphate = 2-deoxy-alpha-D-ribose 1-phosphate + thymine</text>
        <dbReference type="Rhea" id="RHEA:16037"/>
        <dbReference type="ChEBI" id="CHEBI:17748"/>
        <dbReference type="ChEBI" id="CHEBI:17821"/>
        <dbReference type="ChEBI" id="CHEBI:43474"/>
        <dbReference type="ChEBI" id="CHEBI:57259"/>
        <dbReference type="EC" id="2.4.2.2"/>
    </reaction>
</comment>
<gene>
    <name evidence="13" type="ORF">SAMN05192532_101298</name>
</gene>
<comment type="similarity">
    <text evidence="4">Belongs to the thymidine/pyrimidine-nucleoside phosphorylase family.</text>
</comment>
<dbReference type="Proteomes" id="UP000199516">
    <property type="component" value="Unassembled WGS sequence"/>
</dbReference>
<name>A0A1I1ZNW6_9BACI</name>
<evidence type="ECO:0000256" key="9">
    <source>
        <dbReference type="ARBA" id="ARBA00022679"/>
    </source>
</evidence>
<dbReference type="OrthoDB" id="9763887at2"/>
<dbReference type="PANTHER" id="PTHR10515">
    <property type="entry name" value="THYMIDINE PHOSPHORYLASE"/>
    <property type="match status" value="1"/>
</dbReference>
<evidence type="ECO:0000256" key="10">
    <source>
        <dbReference type="ARBA" id="ARBA00048453"/>
    </source>
</evidence>
<dbReference type="GO" id="GO:0006213">
    <property type="term" value="P:pyrimidine nucleoside metabolic process"/>
    <property type="evidence" value="ECO:0007669"/>
    <property type="project" value="InterPro"/>
</dbReference>
<proteinExistence type="inferred from homology"/>
<dbReference type="Gene3D" id="3.40.1030.10">
    <property type="entry name" value="Nucleoside phosphorylase/phosphoribosyltransferase catalytic domain"/>
    <property type="match status" value="1"/>
</dbReference>
<evidence type="ECO:0000256" key="11">
    <source>
        <dbReference type="ARBA" id="ARBA00048525"/>
    </source>
</evidence>
<dbReference type="InterPro" id="IPR017459">
    <property type="entry name" value="Glycosyl_Trfase_fam3_N_dom"/>
</dbReference>
<dbReference type="NCBIfam" id="TIGR02644">
    <property type="entry name" value="Y_phosphoryl"/>
    <property type="match status" value="1"/>
</dbReference>
<dbReference type="PANTHER" id="PTHR10515:SF0">
    <property type="entry name" value="THYMIDINE PHOSPHORYLASE"/>
    <property type="match status" value="1"/>
</dbReference>
<dbReference type="RefSeq" id="WP_091656428.1">
    <property type="nucleotide sequence ID" value="NZ_FONT01000001.1"/>
</dbReference>
<dbReference type="Gene3D" id="1.20.970.10">
    <property type="entry name" value="Transferase, Pyrimidine Nucleoside Phosphorylase, Chain C"/>
    <property type="match status" value="1"/>
</dbReference>
<dbReference type="NCBIfam" id="NF004747">
    <property type="entry name" value="PRK06078.1"/>
    <property type="match status" value="1"/>
</dbReference>
<dbReference type="SMART" id="SM00941">
    <property type="entry name" value="PYNP_C"/>
    <property type="match status" value="1"/>
</dbReference>
<evidence type="ECO:0000313" key="13">
    <source>
        <dbReference type="EMBL" id="SFE32253.1"/>
    </source>
</evidence>
<keyword evidence="8" id="KW-0328">Glycosyltransferase</keyword>
<dbReference type="SUPFAM" id="SSF47648">
    <property type="entry name" value="Nucleoside phosphorylase/phosphoribosyltransferase N-terminal domain"/>
    <property type="match status" value="1"/>
</dbReference>
<dbReference type="InterPro" id="IPR017872">
    <property type="entry name" value="Pyrmidine_PPase_CS"/>
</dbReference>
<dbReference type="NCBIfam" id="NF004490">
    <property type="entry name" value="PRK05820.1"/>
    <property type="match status" value="1"/>
</dbReference>
<comment type="catalytic activity">
    <reaction evidence="10">
        <text>uridine + phosphate = alpha-D-ribose 1-phosphate + uracil</text>
        <dbReference type="Rhea" id="RHEA:24388"/>
        <dbReference type="ChEBI" id="CHEBI:16704"/>
        <dbReference type="ChEBI" id="CHEBI:17568"/>
        <dbReference type="ChEBI" id="CHEBI:43474"/>
        <dbReference type="ChEBI" id="CHEBI:57720"/>
        <dbReference type="EC" id="2.4.2.2"/>
    </reaction>
</comment>
<dbReference type="InterPro" id="IPR000312">
    <property type="entry name" value="Glycosyl_Trfase_fam3"/>
</dbReference>
<evidence type="ECO:0000256" key="1">
    <source>
        <dbReference type="ARBA" id="ARBA00001066"/>
    </source>
</evidence>
<dbReference type="InterPro" id="IPR036320">
    <property type="entry name" value="Glycosyl_Trfase_fam3_N_dom_sf"/>
</dbReference>
<dbReference type="Gene3D" id="3.90.1170.30">
    <property type="entry name" value="Pyrimidine nucleoside phosphorylase-like, C-terminal domain"/>
    <property type="match status" value="1"/>
</dbReference>
<comment type="function">
    <text evidence="3">Catalyzes phosphorolysis of the pyrimidine nucleosides uridine, thymidine and 2'-deoxyuridine with the formation of the corresponding pyrimidine base and ribose-1-phosphate.</text>
</comment>
<protein>
    <recommendedName>
        <fullName evidence="7">Pyrimidine-nucleoside phosphorylase</fullName>
        <ecNumber evidence="6">2.4.2.2</ecNumber>
    </recommendedName>
</protein>
<evidence type="ECO:0000256" key="3">
    <source>
        <dbReference type="ARBA" id="ARBA00003877"/>
    </source>
</evidence>
<evidence type="ECO:0000256" key="2">
    <source>
        <dbReference type="ARBA" id="ARBA00001958"/>
    </source>
</evidence>
<keyword evidence="9" id="KW-0808">Transferase</keyword>
<evidence type="ECO:0000256" key="5">
    <source>
        <dbReference type="ARBA" id="ARBA00011738"/>
    </source>
</evidence>
<dbReference type="FunFam" id="3.40.1030.10:FF:000003">
    <property type="entry name" value="Pyrimidine-nucleoside phosphorylase"/>
    <property type="match status" value="1"/>
</dbReference>
<dbReference type="GO" id="GO:0009032">
    <property type="term" value="F:thymidine phosphorylase activity"/>
    <property type="evidence" value="ECO:0007669"/>
    <property type="project" value="TreeGrafter"/>
</dbReference>
<dbReference type="STRING" id="930128.SAMN05192532_101298"/>
<evidence type="ECO:0000256" key="7">
    <source>
        <dbReference type="ARBA" id="ARBA00014680"/>
    </source>
</evidence>
<dbReference type="SUPFAM" id="SSF52418">
    <property type="entry name" value="Nucleoside phosphorylase/phosphoribosyltransferase catalytic domain"/>
    <property type="match status" value="1"/>
</dbReference>
<dbReference type="Pfam" id="PF07831">
    <property type="entry name" value="PYNP_C"/>
    <property type="match status" value="1"/>
</dbReference>
<dbReference type="EC" id="2.4.2.2" evidence="6"/>
<accession>A0A1I1ZNW6</accession>
<comment type="catalytic activity">
    <reaction evidence="1">
        <text>2'-deoxyuridine + phosphate = 2-deoxy-alpha-D-ribose 1-phosphate + uracil</text>
        <dbReference type="Rhea" id="RHEA:22824"/>
        <dbReference type="ChEBI" id="CHEBI:16450"/>
        <dbReference type="ChEBI" id="CHEBI:17568"/>
        <dbReference type="ChEBI" id="CHEBI:43474"/>
        <dbReference type="ChEBI" id="CHEBI:57259"/>
        <dbReference type="EC" id="2.4.2.2"/>
    </reaction>
</comment>
<dbReference type="GO" id="GO:0006206">
    <property type="term" value="P:pyrimidine nucleobase metabolic process"/>
    <property type="evidence" value="ECO:0007669"/>
    <property type="project" value="InterPro"/>
</dbReference>
<reference evidence="13 14" key="1">
    <citation type="submission" date="2016-10" db="EMBL/GenBank/DDBJ databases">
        <authorList>
            <person name="de Groot N.N."/>
        </authorList>
    </citation>
    <scope>NUCLEOTIDE SEQUENCE [LARGE SCALE GENOMIC DNA]</scope>
    <source>
        <strain evidence="13 14">DSM 23995</strain>
    </source>
</reference>
<dbReference type="InterPro" id="IPR000053">
    <property type="entry name" value="Thymidine/pyrmidine_PPase"/>
</dbReference>
<dbReference type="GO" id="GO:0005829">
    <property type="term" value="C:cytosol"/>
    <property type="evidence" value="ECO:0007669"/>
    <property type="project" value="TreeGrafter"/>
</dbReference>
<dbReference type="InterPro" id="IPR036566">
    <property type="entry name" value="PYNP-like_C_sf"/>
</dbReference>
<dbReference type="InterPro" id="IPR013102">
    <property type="entry name" value="PYNP_C"/>
</dbReference>
<comment type="cofactor">
    <cofactor evidence="2">
        <name>K(+)</name>
        <dbReference type="ChEBI" id="CHEBI:29103"/>
    </cofactor>
</comment>
<dbReference type="Pfam" id="PF02885">
    <property type="entry name" value="Glycos_trans_3N"/>
    <property type="match status" value="1"/>
</dbReference>
<dbReference type="EMBL" id="FONT01000001">
    <property type="protein sequence ID" value="SFE32253.1"/>
    <property type="molecule type" value="Genomic_DNA"/>
</dbReference>
<sequence length="433" mass="46677">MRMPDIIAKKRDGERLSESEIRWFIDGYTKDSIPDYQVSALLMAIYFQGMTQEEASVLTRAMAESGEQLDLSSIEGIKVDKHSTGGVGDKTTLILAPLVAALGIPVAKMSGRGLGHTGGTIDKLEAFTGFQTEISQKKFIELVNTHKLALAGQSGNLTPADKKLYSLRDVTATVNSTPLIASSVMSKKIAAGADAIVLDVKAGSGAFMSTVEEAAELAESMVGIGKSLNRRTMALITNMDQPLGRMIGNTLEVKESLDVLRGEGPEDIYELSVLLAAHMAVLGGKVTEPEEGRRLIEDAIRSGAALEKMREFIGNQGGDPTMVDRPDLLKEAEYKIEVKATSTGYVRKMETELIGRAAMWLGAGRSTKTDTIDHSVGIELKKKVGEKVEMGEPLAVLHSNTLQPTEAKKLVEEAYSLTGQPVEKPELVHGTIY</sequence>
<keyword evidence="14" id="KW-1185">Reference proteome</keyword>
<comment type="subunit">
    <text evidence="5">Homodimer.</text>
</comment>
<organism evidence="13 14">
    <name type="scientific">Alteribacillus iranensis</name>
    <dbReference type="NCBI Taxonomy" id="930128"/>
    <lineage>
        <taxon>Bacteria</taxon>
        <taxon>Bacillati</taxon>
        <taxon>Bacillota</taxon>
        <taxon>Bacilli</taxon>
        <taxon>Bacillales</taxon>
        <taxon>Bacillaceae</taxon>
        <taxon>Alteribacillus</taxon>
    </lineage>
</organism>
<evidence type="ECO:0000256" key="4">
    <source>
        <dbReference type="ARBA" id="ARBA00006915"/>
    </source>
</evidence>